<dbReference type="SUPFAM" id="SSF56784">
    <property type="entry name" value="HAD-like"/>
    <property type="match status" value="1"/>
</dbReference>
<accession>A0A943LZK7</accession>
<evidence type="ECO:0000313" key="2">
    <source>
        <dbReference type="Proteomes" id="UP000703822"/>
    </source>
</evidence>
<dbReference type="Proteomes" id="UP000703822">
    <property type="component" value="Unassembled WGS sequence"/>
</dbReference>
<dbReference type="Gene3D" id="3.40.50.1000">
    <property type="entry name" value="HAD superfamily/HAD-like"/>
    <property type="match status" value="1"/>
</dbReference>
<feature type="non-terminal residue" evidence="1">
    <location>
        <position position="1"/>
    </location>
</feature>
<name>A0A943LZK7_STRVE</name>
<dbReference type="InterPro" id="IPR023214">
    <property type="entry name" value="HAD_sf"/>
</dbReference>
<dbReference type="InterPro" id="IPR036412">
    <property type="entry name" value="HAD-like_sf"/>
</dbReference>
<organism evidence="1 2">
    <name type="scientific">Streptococcus vestibularis</name>
    <dbReference type="NCBI Taxonomy" id="1343"/>
    <lineage>
        <taxon>Bacteria</taxon>
        <taxon>Bacillati</taxon>
        <taxon>Bacillota</taxon>
        <taxon>Bacilli</taxon>
        <taxon>Lactobacillales</taxon>
        <taxon>Streptococcaceae</taxon>
        <taxon>Streptococcus</taxon>
    </lineage>
</organism>
<dbReference type="AlphaFoldDB" id="A0A943LZK7"/>
<dbReference type="EMBL" id="JAHAGS010000135">
    <property type="protein sequence ID" value="MBS6098008.1"/>
    <property type="molecule type" value="Genomic_DNA"/>
</dbReference>
<comment type="caution">
    <text evidence="1">The sequence shown here is derived from an EMBL/GenBank/DDBJ whole genome shotgun (WGS) entry which is preliminary data.</text>
</comment>
<gene>
    <name evidence="1" type="ORF">KH901_06060</name>
</gene>
<protein>
    <submittedName>
        <fullName evidence="1">Sugar-phosphatase</fullName>
    </submittedName>
</protein>
<proteinExistence type="predicted"/>
<sequence length="30" mass="3491">NTEIKKIAKHITKSNDESGFAYAIRKWVLE</sequence>
<reference evidence="1" key="1">
    <citation type="submission" date="2021-05" db="EMBL/GenBank/DDBJ databases">
        <title>Infant gut strain persistence is associated with maternal origin, phylogeny, and functional potential including surface adhesion and iron acquisition.</title>
        <authorList>
            <person name="Lou Y.C."/>
        </authorList>
    </citation>
    <scope>NUCLEOTIDE SEQUENCE</scope>
    <source>
        <strain evidence="1">L3_122_031G1_dasL3_122_031G1_maxbin2.maxbin.025s ta_sub</strain>
    </source>
</reference>
<evidence type="ECO:0000313" key="1">
    <source>
        <dbReference type="EMBL" id="MBS6098008.1"/>
    </source>
</evidence>